<dbReference type="InterPro" id="IPR027385">
    <property type="entry name" value="Beta-barrel_OMP"/>
</dbReference>
<accession>A0A090N809</accession>
<comment type="caution">
    <text evidence="8">The sequence shown here is derived from an EMBL/GenBank/DDBJ whole genome shotgun (WGS) entry which is preliminary data.</text>
</comment>
<feature type="domain" description="Outer membrane protein beta-barrel" evidence="7">
    <location>
        <begin position="9"/>
        <end position="209"/>
    </location>
</feature>
<evidence type="ECO:0000256" key="6">
    <source>
        <dbReference type="SAM" id="SignalP"/>
    </source>
</evidence>
<evidence type="ECO:0000256" key="3">
    <source>
        <dbReference type="ARBA" id="ARBA00023136"/>
    </source>
</evidence>
<evidence type="ECO:0000313" key="9">
    <source>
        <dbReference type="Proteomes" id="UP000035762"/>
    </source>
</evidence>
<dbReference type="AlphaFoldDB" id="A0A090N809"/>
<evidence type="ECO:0000256" key="4">
    <source>
        <dbReference type="ARBA" id="ARBA00023237"/>
    </source>
</evidence>
<gene>
    <name evidence="8" type="ORF">BN961_02743</name>
</gene>
<dbReference type="PANTHER" id="PTHR34001">
    <property type="entry name" value="BLL7405 PROTEIN"/>
    <property type="match status" value="1"/>
</dbReference>
<dbReference type="Proteomes" id="UP000035762">
    <property type="component" value="Unassembled WGS sequence"/>
</dbReference>
<evidence type="ECO:0000256" key="2">
    <source>
        <dbReference type="ARBA" id="ARBA00022729"/>
    </source>
</evidence>
<dbReference type="Pfam" id="PF13505">
    <property type="entry name" value="OMP_b-brl"/>
    <property type="match status" value="1"/>
</dbReference>
<sequence length="209" mass="22292">MLKKALGVAILALSSAASAQAADLSYRRQAQPYTVNQPLNGYSWAGPYLGANLGYNFGDVSNSGTSPSGFSGGIQGGYNWQFGTPWVLGLEADLQATGADDTFAAWKFSNPWYGTIRGRVGYAINPNFMIYGTGGLAFGQLKGTMPGLSETHTTAGWTVGGGAEFALTNNWSLKAEYMYVDLDSSNFLITGLPNGYQFSTVRVGVNYHF</sequence>
<proteinExistence type="inferred from homology"/>
<dbReference type="EMBL" id="CCAZ020000002">
    <property type="protein sequence ID" value="CEG09318.1"/>
    <property type="molecule type" value="Genomic_DNA"/>
</dbReference>
<keyword evidence="3" id="KW-0472">Membrane</keyword>
<keyword evidence="9" id="KW-1185">Reference proteome</keyword>
<evidence type="ECO:0000259" key="7">
    <source>
        <dbReference type="Pfam" id="PF13505"/>
    </source>
</evidence>
<dbReference type="SUPFAM" id="SSF56925">
    <property type="entry name" value="OMPA-like"/>
    <property type="match status" value="1"/>
</dbReference>
<dbReference type="PANTHER" id="PTHR34001:SF3">
    <property type="entry name" value="BLL7405 PROTEIN"/>
    <property type="match status" value="1"/>
</dbReference>
<feature type="signal peptide" evidence="6">
    <location>
        <begin position="1"/>
        <end position="21"/>
    </location>
</feature>
<name>A0A090N809_AFIFE</name>
<keyword evidence="2 6" id="KW-0732">Signal</keyword>
<comment type="similarity">
    <text evidence="5">Belongs to the Omp25/RopB family.</text>
</comment>
<comment type="subcellular location">
    <subcellularLocation>
        <location evidence="1">Cell outer membrane</location>
    </subcellularLocation>
</comment>
<dbReference type="STRING" id="1035.BN961_02743"/>
<dbReference type="InterPro" id="IPR051692">
    <property type="entry name" value="OMP-like"/>
</dbReference>
<keyword evidence="4" id="KW-0998">Cell outer membrane</keyword>
<dbReference type="Gene3D" id="2.40.160.20">
    <property type="match status" value="1"/>
</dbReference>
<organism evidence="8 9">
    <name type="scientific">Afipia felis</name>
    <name type="common">Cat scratch disease bacillus</name>
    <dbReference type="NCBI Taxonomy" id="1035"/>
    <lineage>
        <taxon>Bacteria</taxon>
        <taxon>Pseudomonadati</taxon>
        <taxon>Pseudomonadota</taxon>
        <taxon>Alphaproteobacteria</taxon>
        <taxon>Hyphomicrobiales</taxon>
        <taxon>Nitrobacteraceae</taxon>
        <taxon>Afipia</taxon>
    </lineage>
</organism>
<dbReference type="InterPro" id="IPR011250">
    <property type="entry name" value="OMP/PagP_B-barrel"/>
</dbReference>
<dbReference type="GO" id="GO:0009279">
    <property type="term" value="C:cell outer membrane"/>
    <property type="evidence" value="ECO:0007669"/>
    <property type="project" value="UniProtKB-SubCell"/>
</dbReference>
<protein>
    <submittedName>
        <fullName evidence="8">Opacity protein antigens</fullName>
    </submittedName>
</protein>
<reference evidence="8 9" key="1">
    <citation type="journal article" date="2014" name="Genome Announc.">
        <title>Genome Sequence of Afipia felis Strain 76713, Isolated in Hospital Water Using an Amoeba Co-Culture Procedure.</title>
        <authorList>
            <person name="Benamar S."/>
            <person name="La Scola B."/>
            <person name="Croce O."/>
        </authorList>
    </citation>
    <scope>NUCLEOTIDE SEQUENCE [LARGE SCALE GENOMIC DNA]</scope>
    <source>
        <strain evidence="8 9">76713</strain>
    </source>
</reference>
<evidence type="ECO:0000256" key="1">
    <source>
        <dbReference type="ARBA" id="ARBA00004442"/>
    </source>
</evidence>
<evidence type="ECO:0000313" key="8">
    <source>
        <dbReference type="EMBL" id="CEG09318.1"/>
    </source>
</evidence>
<feature type="chain" id="PRO_5001861527" evidence="6">
    <location>
        <begin position="22"/>
        <end position="209"/>
    </location>
</feature>
<dbReference type="OrthoDB" id="9815357at2"/>
<dbReference type="RefSeq" id="WP_009339905.1">
    <property type="nucleotide sequence ID" value="NZ_CCAZ020000002.1"/>
</dbReference>
<evidence type="ECO:0000256" key="5">
    <source>
        <dbReference type="ARBA" id="ARBA00038306"/>
    </source>
</evidence>